<feature type="transmembrane region" description="Helical" evidence="2">
    <location>
        <begin position="274"/>
        <end position="296"/>
    </location>
</feature>
<sequence>MDPTNAVLELSQDQDLEVSLLDKDDSSQSDPDASAPDCETASLFSKIDARNPLLLIALIAFCINCQPSEPYLAAYLDDVKNLTEQLTSGPLIRTRMLLLFGHGLLPVVLSQITYAASSVLNTALFTILYTVLPTEHFARATGWTRGCYHCGNVVGALVAQALVSYAHWHGRRMDLLFVFSCIMTTLGCSVYLYGRWRCPALGQRPDKVVASAAFPIVRSHRSSGFGVLVRRLWRDYQDPHMAFWSVIFTFGYAATFVFGNYYQTLLTYHYTHVPYGLIEAVLELGSVAGTTLAATSRGTWAVHARPQAMAWLATLVAAGATFAAAFWHAKQGVFIALIVAQSLAARFLLAAAATQSAAHQRSEQFAAATTVNSFIGLALTSVVIACISTRPNAPTSNYLAAAATLTVAGTALASFVYRVVQWQRQRAAQRASIINEGTSAQSCSLAFDPSHCRSAA</sequence>
<dbReference type="Pfam" id="PF07690">
    <property type="entry name" value="MFS_1"/>
    <property type="match status" value="1"/>
</dbReference>
<evidence type="ECO:0000256" key="1">
    <source>
        <dbReference type="ARBA" id="ARBA00005773"/>
    </source>
</evidence>
<accession>A9V815</accession>
<keyword evidence="2" id="KW-0472">Membrane</keyword>
<gene>
    <name evidence="3" type="ORF">MONBRDRAFT_11040</name>
</gene>
<dbReference type="GO" id="GO:0005886">
    <property type="term" value="C:plasma membrane"/>
    <property type="evidence" value="ECO:0000318"/>
    <property type="project" value="GO_Central"/>
</dbReference>
<dbReference type="InParanoid" id="A9V815"/>
<dbReference type="InterPro" id="IPR036259">
    <property type="entry name" value="MFS_trans_sf"/>
</dbReference>
<feature type="transmembrane region" description="Helical" evidence="2">
    <location>
        <begin position="241"/>
        <end position="262"/>
    </location>
</feature>
<dbReference type="InterPro" id="IPR011701">
    <property type="entry name" value="MFS"/>
</dbReference>
<dbReference type="GO" id="GO:0090482">
    <property type="term" value="F:vitamin transmembrane transporter activity"/>
    <property type="evidence" value="ECO:0007669"/>
    <property type="project" value="InterPro"/>
</dbReference>
<dbReference type="SUPFAM" id="SSF103473">
    <property type="entry name" value="MFS general substrate transporter"/>
    <property type="match status" value="1"/>
</dbReference>
<protein>
    <recommendedName>
        <fullName evidence="5">Major facilitator superfamily associated domain-containing protein</fullName>
    </recommendedName>
</protein>
<reference evidence="3 4" key="1">
    <citation type="journal article" date="2008" name="Nature">
        <title>The genome of the choanoflagellate Monosiga brevicollis and the origin of metazoans.</title>
        <authorList>
            <consortium name="JGI Sequencing"/>
            <person name="King N."/>
            <person name="Westbrook M.J."/>
            <person name="Young S.L."/>
            <person name="Kuo A."/>
            <person name="Abedin M."/>
            <person name="Chapman J."/>
            <person name="Fairclough S."/>
            <person name="Hellsten U."/>
            <person name="Isogai Y."/>
            <person name="Letunic I."/>
            <person name="Marr M."/>
            <person name="Pincus D."/>
            <person name="Putnam N."/>
            <person name="Rokas A."/>
            <person name="Wright K.J."/>
            <person name="Zuzow R."/>
            <person name="Dirks W."/>
            <person name="Good M."/>
            <person name="Goodstein D."/>
            <person name="Lemons D."/>
            <person name="Li W."/>
            <person name="Lyons J.B."/>
            <person name="Morris A."/>
            <person name="Nichols S."/>
            <person name="Richter D.J."/>
            <person name="Salamov A."/>
            <person name="Bork P."/>
            <person name="Lim W.A."/>
            <person name="Manning G."/>
            <person name="Miller W.T."/>
            <person name="McGinnis W."/>
            <person name="Shapiro H."/>
            <person name="Tjian R."/>
            <person name="Grigoriev I.V."/>
            <person name="Rokhsar D."/>
        </authorList>
    </citation>
    <scope>NUCLEOTIDE SEQUENCE [LARGE SCALE GENOMIC DNA]</scope>
    <source>
        <strain evidence="4">MX1 / ATCC 50154</strain>
    </source>
</reference>
<evidence type="ECO:0000256" key="2">
    <source>
        <dbReference type="SAM" id="Phobius"/>
    </source>
</evidence>
<feature type="transmembrane region" description="Helical" evidence="2">
    <location>
        <begin position="399"/>
        <end position="420"/>
    </location>
</feature>
<evidence type="ECO:0000313" key="4">
    <source>
        <dbReference type="Proteomes" id="UP000001357"/>
    </source>
</evidence>
<dbReference type="PANTHER" id="PTHR10686">
    <property type="entry name" value="FOLATE TRANSPORTER"/>
    <property type="match status" value="1"/>
</dbReference>
<proteinExistence type="inferred from homology"/>
<dbReference type="KEGG" id="mbr:MONBRDRAFT_11040"/>
<organism evidence="3 4">
    <name type="scientific">Monosiga brevicollis</name>
    <name type="common">Choanoflagellate</name>
    <dbReference type="NCBI Taxonomy" id="81824"/>
    <lineage>
        <taxon>Eukaryota</taxon>
        <taxon>Choanoflagellata</taxon>
        <taxon>Craspedida</taxon>
        <taxon>Salpingoecidae</taxon>
        <taxon>Monosiga</taxon>
    </lineage>
</organism>
<dbReference type="STRING" id="81824.A9V815"/>
<dbReference type="InterPro" id="IPR002666">
    <property type="entry name" value="Folate_carrier"/>
</dbReference>
<dbReference type="PANTHER" id="PTHR10686:SF18">
    <property type="entry name" value="IP11787P-RELATED"/>
    <property type="match status" value="1"/>
</dbReference>
<dbReference type="Gene3D" id="1.20.1250.20">
    <property type="entry name" value="MFS general substrate transporter like domains"/>
    <property type="match status" value="1"/>
</dbReference>
<name>A9V815_MONBE</name>
<feature type="transmembrane region" description="Helical" evidence="2">
    <location>
        <begin position="308"/>
        <end position="327"/>
    </location>
</feature>
<feature type="transmembrane region" description="Helical" evidence="2">
    <location>
        <begin position="175"/>
        <end position="194"/>
    </location>
</feature>
<feature type="transmembrane region" description="Helical" evidence="2">
    <location>
        <begin position="150"/>
        <end position="169"/>
    </location>
</feature>
<feature type="transmembrane region" description="Helical" evidence="2">
    <location>
        <begin position="365"/>
        <end position="387"/>
    </location>
</feature>
<keyword evidence="2" id="KW-1133">Transmembrane helix</keyword>
<keyword evidence="2" id="KW-0812">Transmembrane</keyword>
<dbReference type="RefSeq" id="XP_001748861.1">
    <property type="nucleotide sequence ID" value="XM_001748809.1"/>
</dbReference>
<dbReference type="OMA" id="IACISTR"/>
<feature type="transmembrane region" description="Helical" evidence="2">
    <location>
        <begin position="333"/>
        <end position="353"/>
    </location>
</feature>
<dbReference type="GeneID" id="5894200"/>
<dbReference type="FunCoup" id="A9V815">
    <property type="interactions" value="356"/>
</dbReference>
<dbReference type="Proteomes" id="UP000001357">
    <property type="component" value="Unassembled WGS sequence"/>
</dbReference>
<comment type="similarity">
    <text evidence="1">Belongs to the reduced folate carrier (RFC) transporter (TC 2.A.48) family.</text>
</comment>
<dbReference type="AlphaFoldDB" id="A9V815"/>
<keyword evidence="4" id="KW-1185">Reference proteome</keyword>
<evidence type="ECO:0008006" key="5">
    <source>
        <dbReference type="Google" id="ProtNLM"/>
    </source>
</evidence>
<dbReference type="EMBL" id="CH991567">
    <property type="protein sequence ID" value="EDQ86191.1"/>
    <property type="molecule type" value="Genomic_DNA"/>
</dbReference>
<evidence type="ECO:0000313" key="3">
    <source>
        <dbReference type="EMBL" id="EDQ86191.1"/>
    </source>
</evidence>